<evidence type="ECO:0000313" key="2">
    <source>
        <dbReference type="WBParaSite" id="SMUV_0000193201-mRNA-1"/>
    </source>
</evidence>
<sequence length="483" mass="57509">MDNVLDAELVLDKEKIRQEKEWEESVYSKVTFQFQCLNSMLYKKKRSFLSKAKNTGYENGKRIKNNGHSKLCEGEYDISDFNELMYETIIEIFNSKTDECNCLTLDGKKNAETPICDGISLLKNISYFTSRKINKRAKNSYLDIYDSQLYNEESETDELSIFDKYALEKFLESEGGISRLTIYAEYLEWLKRHDVYRLFKANACDITAIIETIMNCENTFTDEIDNGIKLCAGMRLVKQKTLQEIIKFRYNMKIEQENISKNMEIIEQRLLDHFFHSLNYRIGKAEESHGVYEKESERFLYKLDEQTYIKTFGRTSYVIYNESVNYINSNVSSYNFENYFRIIKKYEDMITDIVSMVKGKKKYDMVNLVLENNDLVDDKTKTLLDIANTVIGYYQEKEKKYINDKLSDYIMKGLVDWENGYWEAELKDKFIKIKLWSNENVKKTIRHNISREKLMVYCGYMNFYFCNTENKVCYYVPKDRRIR</sequence>
<reference evidence="2" key="1">
    <citation type="submission" date="2017-02" db="UniProtKB">
        <authorList>
            <consortium name="WormBaseParasite"/>
        </authorList>
    </citation>
    <scope>IDENTIFICATION</scope>
</reference>
<name>A0A0N5ACQ3_9BILA</name>
<dbReference type="Proteomes" id="UP000046393">
    <property type="component" value="Unplaced"/>
</dbReference>
<protein>
    <submittedName>
        <fullName evidence="2">DNA-directed RNA polymerase</fullName>
    </submittedName>
</protein>
<organism evidence="1 2">
    <name type="scientific">Syphacia muris</name>
    <dbReference type="NCBI Taxonomy" id="451379"/>
    <lineage>
        <taxon>Eukaryota</taxon>
        <taxon>Metazoa</taxon>
        <taxon>Ecdysozoa</taxon>
        <taxon>Nematoda</taxon>
        <taxon>Chromadorea</taxon>
        <taxon>Rhabditida</taxon>
        <taxon>Spirurina</taxon>
        <taxon>Oxyuridomorpha</taxon>
        <taxon>Oxyuroidea</taxon>
        <taxon>Oxyuridae</taxon>
        <taxon>Syphacia</taxon>
    </lineage>
</organism>
<keyword evidence="1" id="KW-1185">Reference proteome</keyword>
<evidence type="ECO:0000313" key="1">
    <source>
        <dbReference type="Proteomes" id="UP000046393"/>
    </source>
</evidence>
<dbReference type="WBParaSite" id="SMUV_0000193201-mRNA-1">
    <property type="protein sequence ID" value="SMUV_0000193201-mRNA-1"/>
    <property type="gene ID" value="SMUV_0000193201"/>
</dbReference>
<proteinExistence type="predicted"/>
<dbReference type="AlphaFoldDB" id="A0A0N5ACQ3"/>
<accession>A0A0N5ACQ3</accession>